<keyword evidence="5 9" id="KW-0067">ATP-binding</keyword>
<evidence type="ECO:0000256" key="7">
    <source>
        <dbReference type="ARBA" id="ARBA00023136"/>
    </source>
</evidence>
<keyword evidence="7" id="KW-0472">Membrane</keyword>
<evidence type="ECO:0000256" key="4">
    <source>
        <dbReference type="ARBA" id="ARBA00022741"/>
    </source>
</evidence>
<evidence type="ECO:0000256" key="6">
    <source>
        <dbReference type="ARBA" id="ARBA00022967"/>
    </source>
</evidence>
<keyword evidence="6" id="KW-1278">Translocase</keyword>
<keyword evidence="1" id="KW-0813">Transport</keyword>
<keyword evidence="3" id="KW-0997">Cell inner membrane</keyword>
<dbReference type="InterPro" id="IPR003593">
    <property type="entry name" value="AAA+_ATPase"/>
</dbReference>
<evidence type="ECO:0000256" key="5">
    <source>
        <dbReference type="ARBA" id="ARBA00022840"/>
    </source>
</evidence>
<proteinExistence type="predicted"/>
<dbReference type="PANTHER" id="PTHR42781">
    <property type="entry name" value="SPERMIDINE/PUTRESCINE IMPORT ATP-BINDING PROTEIN POTA"/>
    <property type="match status" value="1"/>
</dbReference>
<dbReference type="SUPFAM" id="SSF52540">
    <property type="entry name" value="P-loop containing nucleoside triphosphate hydrolases"/>
    <property type="match status" value="1"/>
</dbReference>
<gene>
    <name evidence="9" type="ORF">UN63_06910</name>
</gene>
<evidence type="ECO:0000259" key="8">
    <source>
        <dbReference type="PROSITE" id="PS50893"/>
    </source>
</evidence>
<dbReference type="InterPro" id="IPR005968">
    <property type="entry name" value="Thiamine_ABC_ThiQ"/>
</dbReference>
<dbReference type="EMBL" id="MPZM01000010">
    <property type="protein sequence ID" value="PPL17056.1"/>
    <property type="molecule type" value="Genomic_DNA"/>
</dbReference>
<dbReference type="NCBIfam" id="TIGR01277">
    <property type="entry name" value="thiQ"/>
    <property type="match status" value="1"/>
</dbReference>
<comment type="caution">
    <text evidence="9">The sequence shown here is derived from an EMBL/GenBank/DDBJ whole genome shotgun (WGS) entry which is preliminary data.</text>
</comment>
<evidence type="ECO:0000256" key="3">
    <source>
        <dbReference type="ARBA" id="ARBA00022519"/>
    </source>
</evidence>
<evidence type="ECO:0000313" key="10">
    <source>
        <dbReference type="Proteomes" id="UP000242231"/>
    </source>
</evidence>
<feature type="domain" description="ABC transporter" evidence="8">
    <location>
        <begin position="2"/>
        <end position="230"/>
    </location>
</feature>
<dbReference type="SMART" id="SM00382">
    <property type="entry name" value="AAA"/>
    <property type="match status" value="1"/>
</dbReference>
<dbReference type="InterPro" id="IPR017871">
    <property type="entry name" value="ABC_transporter-like_CS"/>
</dbReference>
<dbReference type="PROSITE" id="PS50893">
    <property type="entry name" value="ABC_TRANSPORTER_2"/>
    <property type="match status" value="1"/>
</dbReference>
<dbReference type="GO" id="GO:0042626">
    <property type="term" value="F:ATPase-coupled transmembrane transporter activity"/>
    <property type="evidence" value="ECO:0007669"/>
    <property type="project" value="InterPro"/>
</dbReference>
<keyword evidence="4" id="KW-0547">Nucleotide-binding</keyword>
<evidence type="ECO:0000256" key="1">
    <source>
        <dbReference type="ARBA" id="ARBA00022448"/>
    </source>
</evidence>
<sequence>MLQLNNLCSRYPEQELCFTLSAGAGEITALIGPSGAGKSTLLAMVGGFTSIDSGQLLYDDRELLSLTPAQRPITTLFQDNNLFWHMTVYQNIAIGLSPSLRLTPAQKATVQQVAEQVGIEALLNRKPSSLSGGQQQRVGLARCLARRQPVLLLDEPFSALDPALRFELLELLRSQTDQLKLTVLLVTHHPDEAARIADNIAFVHNGRILEQGKRELLSAPHTKELKAYLGRGSSELAPHILI</sequence>
<dbReference type="InterPro" id="IPR027417">
    <property type="entry name" value="P-loop_NTPase"/>
</dbReference>
<reference evidence="10" key="1">
    <citation type="submission" date="2016-11" db="EMBL/GenBank/DDBJ databases">
        <authorList>
            <person name="Sisinthy S."/>
            <person name="Ara S."/>
            <person name="Gundlapally S.R."/>
        </authorList>
    </citation>
    <scope>NUCLEOTIDE SEQUENCE [LARGE SCALE GENOMIC DNA]</scope>
    <source>
        <strain evidence="10">V1-41</strain>
    </source>
</reference>
<dbReference type="GO" id="GO:0016020">
    <property type="term" value="C:membrane"/>
    <property type="evidence" value="ECO:0007669"/>
    <property type="project" value="InterPro"/>
</dbReference>
<dbReference type="AlphaFoldDB" id="A0A2P5TNI8"/>
<name>A0A2P5TNI8_9GAMM</name>
<dbReference type="GO" id="GO:0005524">
    <property type="term" value="F:ATP binding"/>
    <property type="evidence" value="ECO:0007669"/>
    <property type="project" value="UniProtKB-KW"/>
</dbReference>
<protein>
    <submittedName>
        <fullName evidence="9">Thiamine ABC transporter, ATP-binding protein</fullName>
    </submittedName>
</protein>
<keyword evidence="2" id="KW-1003">Cell membrane</keyword>
<dbReference type="Pfam" id="PF00005">
    <property type="entry name" value="ABC_tran"/>
    <property type="match status" value="1"/>
</dbReference>
<keyword evidence="10" id="KW-1185">Reference proteome</keyword>
<dbReference type="RefSeq" id="WP_104486050.1">
    <property type="nucleotide sequence ID" value="NZ_BMYB01000003.1"/>
</dbReference>
<accession>A0A2P5TNI8</accession>
<dbReference type="OrthoDB" id="9802264at2"/>
<evidence type="ECO:0000256" key="2">
    <source>
        <dbReference type="ARBA" id="ARBA00022475"/>
    </source>
</evidence>
<dbReference type="Proteomes" id="UP000242231">
    <property type="component" value="Unassembled WGS sequence"/>
</dbReference>
<dbReference type="GO" id="GO:0016887">
    <property type="term" value="F:ATP hydrolysis activity"/>
    <property type="evidence" value="ECO:0007669"/>
    <property type="project" value="InterPro"/>
</dbReference>
<dbReference type="InterPro" id="IPR003439">
    <property type="entry name" value="ABC_transporter-like_ATP-bd"/>
</dbReference>
<dbReference type="PROSITE" id="PS00211">
    <property type="entry name" value="ABC_TRANSPORTER_1"/>
    <property type="match status" value="1"/>
</dbReference>
<dbReference type="Gene3D" id="3.40.50.300">
    <property type="entry name" value="P-loop containing nucleotide triphosphate hydrolases"/>
    <property type="match status" value="1"/>
</dbReference>
<evidence type="ECO:0000313" key="9">
    <source>
        <dbReference type="EMBL" id="PPL17056.1"/>
    </source>
</evidence>
<organism evidence="9 10">
    <name type="scientific">Oceanisphaera arctica</name>
    <dbReference type="NCBI Taxonomy" id="641510"/>
    <lineage>
        <taxon>Bacteria</taxon>
        <taxon>Pseudomonadati</taxon>
        <taxon>Pseudomonadota</taxon>
        <taxon>Gammaproteobacteria</taxon>
        <taxon>Aeromonadales</taxon>
        <taxon>Aeromonadaceae</taxon>
        <taxon>Oceanisphaera</taxon>
    </lineage>
</organism>
<dbReference type="InterPro" id="IPR050093">
    <property type="entry name" value="ABC_SmlMolc_Importer"/>
</dbReference>
<dbReference type="GO" id="GO:0071934">
    <property type="term" value="P:thiamine transmembrane transport"/>
    <property type="evidence" value="ECO:0007669"/>
    <property type="project" value="InterPro"/>
</dbReference>
<dbReference type="PANTHER" id="PTHR42781:SF1">
    <property type="entry name" value="THIAMINE IMPORT ATP-BINDING PROTEIN THIQ"/>
    <property type="match status" value="1"/>
</dbReference>